<sequence>MTGTRKAGPVLLSVVAAALVAALLVMFSGHRSAVSPVHDGHLGSAPHTHDEPVPHRGIALVLDGHVDPGPDHDAGRTGDDDPGSAVVASTLIVAAVLGAVVALLTGRRPHVGSLGLRRRPGPPAPVARPAGTRWPPDLLALGVSRT</sequence>
<evidence type="ECO:0000256" key="2">
    <source>
        <dbReference type="SAM" id="Phobius"/>
    </source>
</evidence>
<dbReference type="Proteomes" id="UP000224130">
    <property type="component" value="Unassembled WGS sequence"/>
</dbReference>
<keyword evidence="2" id="KW-0812">Transmembrane</keyword>
<reference evidence="3 4" key="1">
    <citation type="submission" date="2017-10" db="EMBL/GenBank/DDBJ databases">
        <title>Sequencing the genomes of 1000 actinobacteria strains.</title>
        <authorList>
            <person name="Klenk H.-P."/>
        </authorList>
    </citation>
    <scope>NUCLEOTIDE SEQUENCE [LARGE SCALE GENOMIC DNA]</scope>
    <source>
        <strain evidence="3 4">DSM 21863</strain>
    </source>
</reference>
<keyword evidence="2" id="KW-1133">Transmembrane helix</keyword>
<keyword evidence="4" id="KW-1185">Reference proteome</keyword>
<evidence type="ECO:0000256" key="1">
    <source>
        <dbReference type="SAM" id="MobiDB-lite"/>
    </source>
</evidence>
<dbReference type="RefSeq" id="WP_098463571.1">
    <property type="nucleotide sequence ID" value="NZ_PDJJ01000001.1"/>
</dbReference>
<feature type="region of interest" description="Disordered" evidence="1">
    <location>
        <begin position="114"/>
        <end position="133"/>
    </location>
</feature>
<keyword evidence="2" id="KW-0472">Membrane</keyword>
<dbReference type="AlphaFoldDB" id="A0A2A9EWQ0"/>
<comment type="caution">
    <text evidence="3">The sequence shown here is derived from an EMBL/GenBank/DDBJ whole genome shotgun (WGS) entry which is preliminary data.</text>
</comment>
<feature type="transmembrane region" description="Helical" evidence="2">
    <location>
        <begin position="85"/>
        <end position="104"/>
    </location>
</feature>
<accession>A0A2A9EWQ0</accession>
<proteinExistence type="predicted"/>
<dbReference type="EMBL" id="PDJJ01000001">
    <property type="protein sequence ID" value="PFG43163.1"/>
    <property type="molecule type" value="Genomic_DNA"/>
</dbReference>
<name>A0A2A9EWQ0_9MICO</name>
<organism evidence="3 4">
    <name type="scientific">Isoptericola jiangsuensis</name>
    <dbReference type="NCBI Taxonomy" id="548579"/>
    <lineage>
        <taxon>Bacteria</taxon>
        <taxon>Bacillati</taxon>
        <taxon>Actinomycetota</taxon>
        <taxon>Actinomycetes</taxon>
        <taxon>Micrococcales</taxon>
        <taxon>Promicromonosporaceae</taxon>
        <taxon>Isoptericola</taxon>
    </lineage>
</organism>
<gene>
    <name evidence="3" type="ORF">ATJ88_1847</name>
</gene>
<evidence type="ECO:0000313" key="4">
    <source>
        <dbReference type="Proteomes" id="UP000224130"/>
    </source>
</evidence>
<protein>
    <submittedName>
        <fullName evidence="3">Uncharacterized protein</fullName>
    </submittedName>
</protein>
<evidence type="ECO:0000313" key="3">
    <source>
        <dbReference type="EMBL" id="PFG43163.1"/>
    </source>
</evidence>